<gene>
    <name evidence="1" type="ORF">TVAG_167260</name>
</gene>
<dbReference type="InterPro" id="IPR023614">
    <property type="entry name" value="Porin_dom_sf"/>
</dbReference>
<keyword evidence="2" id="KW-1185">Reference proteome</keyword>
<dbReference type="VEuPathDB" id="TrichDB:TVAG_167260"/>
<reference evidence="1" key="2">
    <citation type="journal article" date="2007" name="Science">
        <title>Draft genome sequence of the sexually transmitted pathogen Trichomonas vaginalis.</title>
        <authorList>
            <person name="Carlton J.M."/>
            <person name="Hirt R.P."/>
            <person name="Silva J.C."/>
            <person name="Delcher A.L."/>
            <person name="Schatz M."/>
            <person name="Zhao Q."/>
            <person name="Wortman J.R."/>
            <person name="Bidwell S.L."/>
            <person name="Alsmark U.C.M."/>
            <person name="Besteiro S."/>
            <person name="Sicheritz-Ponten T."/>
            <person name="Noel C.J."/>
            <person name="Dacks J.B."/>
            <person name="Foster P.G."/>
            <person name="Simillion C."/>
            <person name="Van de Peer Y."/>
            <person name="Miranda-Saavedra D."/>
            <person name="Barton G.J."/>
            <person name="Westrop G.D."/>
            <person name="Mueller S."/>
            <person name="Dessi D."/>
            <person name="Fiori P.L."/>
            <person name="Ren Q."/>
            <person name="Paulsen I."/>
            <person name="Zhang H."/>
            <person name="Bastida-Corcuera F.D."/>
            <person name="Simoes-Barbosa A."/>
            <person name="Brown M.T."/>
            <person name="Hayes R.D."/>
            <person name="Mukherjee M."/>
            <person name="Okumura C.Y."/>
            <person name="Schneider R."/>
            <person name="Smith A.J."/>
            <person name="Vanacova S."/>
            <person name="Villalvazo M."/>
            <person name="Haas B.J."/>
            <person name="Pertea M."/>
            <person name="Feldblyum T.V."/>
            <person name="Utterback T.R."/>
            <person name="Shu C.L."/>
            <person name="Osoegawa K."/>
            <person name="de Jong P.J."/>
            <person name="Hrdy I."/>
            <person name="Horvathova L."/>
            <person name="Zubacova Z."/>
            <person name="Dolezal P."/>
            <person name="Malik S.B."/>
            <person name="Logsdon J.M. Jr."/>
            <person name="Henze K."/>
            <person name="Gupta A."/>
            <person name="Wang C.C."/>
            <person name="Dunne R.L."/>
            <person name="Upcroft J.A."/>
            <person name="Upcroft P."/>
            <person name="White O."/>
            <person name="Salzberg S.L."/>
            <person name="Tang P."/>
            <person name="Chiu C.-H."/>
            <person name="Lee Y.-S."/>
            <person name="Embley T.M."/>
            <person name="Coombs G.H."/>
            <person name="Mottram J.C."/>
            <person name="Tachezy J."/>
            <person name="Fraser-Liggett C.M."/>
            <person name="Johnson P.J."/>
        </authorList>
    </citation>
    <scope>NUCLEOTIDE SEQUENCE [LARGE SCALE GENOMIC DNA]</scope>
    <source>
        <strain evidence="1">G3</strain>
    </source>
</reference>
<name>A2DED3_TRIV3</name>
<evidence type="ECO:0000313" key="1">
    <source>
        <dbReference type="EMBL" id="EAY21351.1"/>
    </source>
</evidence>
<dbReference type="AlphaFoldDB" id="A2DED3"/>
<organism evidence="1 2">
    <name type="scientific">Trichomonas vaginalis (strain ATCC PRA-98 / G3)</name>
    <dbReference type="NCBI Taxonomy" id="412133"/>
    <lineage>
        <taxon>Eukaryota</taxon>
        <taxon>Metamonada</taxon>
        <taxon>Parabasalia</taxon>
        <taxon>Trichomonadida</taxon>
        <taxon>Trichomonadidae</taxon>
        <taxon>Trichomonas</taxon>
    </lineage>
</organism>
<accession>A2DED3</accession>
<reference evidence="1" key="1">
    <citation type="submission" date="2006-10" db="EMBL/GenBank/DDBJ databases">
        <authorList>
            <person name="Amadeo P."/>
            <person name="Zhao Q."/>
            <person name="Wortman J."/>
            <person name="Fraser-Liggett C."/>
            <person name="Carlton J."/>
        </authorList>
    </citation>
    <scope>NUCLEOTIDE SEQUENCE</scope>
    <source>
        <strain evidence="1">G3</strain>
    </source>
</reference>
<dbReference type="Gene3D" id="2.40.160.10">
    <property type="entry name" value="Porin"/>
    <property type="match status" value="1"/>
</dbReference>
<dbReference type="VEuPathDB" id="TrichDB:TVAGG3_0175380"/>
<evidence type="ECO:0000313" key="2">
    <source>
        <dbReference type="Proteomes" id="UP000001542"/>
    </source>
</evidence>
<protein>
    <submittedName>
        <fullName evidence="1">Uncharacterized protein</fullName>
    </submittedName>
</protein>
<proteinExistence type="predicted"/>
<dbReference type="KEGG" id="tva:5466899"/>
<dbReference type="EMBL" id="DS113191">
    <property type="protein sequence ID" value="EAY21351.1"/>
    <property type="molecule type" value="Genomic_DNA"/>
</dbReference>
<dbReference type="Proteomes" id="UP000001542">
    <property type="component" value="Unassembled WGS sequence"/>
</dbReference>
<sequence>MLPLFAFRRSYNADDENIWLPIPTPWGPLRIGFDKNEEEETYDDDNWGIGITYHSPWGKIYLGYRSNEEEAEDDDNWGISLTYHSPWGKFTIGYHNADEEEDDDNWRFWADLHSPLGIFRFDYHSNEEEKPKTQNPPLNKYLTWWSRMRKQAQLMKRKRQLELLRRKMILKRPVCPKKNELYRGFRITDPELLKLIREQSRKIFEGLKYKHI</sequence>
<dbReference type="SUPFAM" id="SSF56935">
    <property type="entry name" value="Porins"/>
    <property type="match status" value="1"/>
</dbReference>
<dbReference type="InParanoid" id="A2DED3"/>
<dbReference type="RefSeq" id="XP_001582337.1">
    <property type="nucleotide sequence ID" value="XM_001582287.1"/>
</dbReference>